<dbReference type="STRING" id="1618345.UT18_C0018G0022"/>
<proteinExistence type="predicted"/>
<dbReference type="InterPro" id="IPR032816">
    <property type="entry name" value="VTT_dom"/>
</dbReference>
<feature type="transmembrane region" description="Helical" evidence="6">
    <location>
        <begin position="55"/>
        <end position="79"/>
    </location>
</feature>
<feature type="transmembrane region" description="Helical" evidence="6">
    <location>
        <begin position="143"/>
        <end position="163"/>
    </location>
</feature>
<sequence length="217" mass="24326">MGAILHFITETVTGIILGMGYFGIVILMALESACIPVPSEVVMPFAGYQVFKGNFSFWPVVFWGVVGQTIGSVITYWIGSTEGRLLLEKYGKYVLIRKSHIHHADKAFEKYGNKIVLIGRVLPIIRTFISLPAGLAKMPFKQFLLYSVIGIIPWTIMLTLLGVNLGENWEGIKTYFHQADILIAIMILATIIFAIRRKKLKRNRKAAHENSGDKAKK</sequence>
<gene>
    <name evidence="8" type="ORF">UT18_C0018G0022</name>
</gene>
<feature type="domain" description="VTT" evidence="7">
    <location>
        <begin position="37"/>
        <end position="162"/>
    </location>
</feature>
<dbReference type="GO" id="GO:0005886">
    <property type="term" value="C:plasma membrane"/>
    <property type="evidence" value="ECO:0007669"/>
    <property type="project" value="UniProtKB-SubCell"/>
</dbReference>
<keyword evidence="3 6" id="KW-0812">Transmembrane</keyword>
<name>A0A0G0PW36_UNCC2</name>
<reference evidence="8 9" key="1">
    <citation type="journal article" date="2015" name="Nature">
        <title>rRNA introns, odd ribosomes, and small enigmatic genomes across a large radiation of phyla.</title>
        <authorList>
            <person name="Brown C.T."/>
            <person name="Hug L.A."/>
            <person name="Thomas B.C."/>
            <person name="Sharon I."/>
            <person name="Castelle C.J."/>
            <person name="Singh A."/>
            <person name="Wilkins M.J."/>
            <person name="Williams K.H."/>
            <person name="Banfield J.F."/>
        </authorList>
    </citation>
    <scope>NUCLEOTIDE SEQUENCE [LARGE SCALE GENOMIC DNA]</scope>
</reference>
<dbReference type="PANTHER" id="PTHR42709">
    <property type="entry name" value="ALKALINE PHOSPHATASE LIKE PROTEIN"/>
    <property type="match status" value="1"/>
</dbReference>
<organism evidence="8 9">
    <name type="scientific">candidate division CPR2 bacterium GW2011_GWC2_39_10</name>
    <dbReference type="NCBI Taxonomy" id="1618345"/>
    <lineage>
        <taxon>Bacteria</taxon>
        <taxon>Bacteria division CPR2</taxon>
    </lineage>
</organism>
<evidence type="ECO:0000256" key="2">
    <source>
        <dbReference type="ARBA" id="ARBA00022475"/>
    </source>
</evidence>
<accession>A0A0G0PW36</accession>
<keyword evidence="5 6" id="KW-0472">Membrane</keyword>
<keyword evidence="2" id="KW-1003">Cell membrane</keyword>
<evidence type="ECO:0000313" key="9">
    <source>
        <dbReference type="Proteomes" id="UP000034207"/>
    </source>
</evidence>
<dbReference type="Pfam" id="PF09335">
    <property type="entry name" value="VTT_dom"/>
    <property type="match status" value="1"/>
</dbReference>
<evidence type="ECO:0000256" key="3">
    <source>
        <dbReference type="ARBA" id="ARBA00022692"/>
    </source>
</evidence>
<dbReference type="InterPro" id="IPR051311">
    <property type="entry name" value="DedA_domain"/>
</dbReference>
<evidence type="ECO:0000259" key="7">
    <source>
        <dbReference type="Pfam" id="PF09335"/>
    </source>
</evidence>
<evidence type="ECO:0000256" key="1">
    <source>
        <dbReference type="ARBA" id="ARBA00004651"/>
    </source>
</evidence>
<feature type="transmembrane region" description="Helical" evidence="6">
    <location>
        <begin position="12"/>
        <end position="35"/>
    </location>
</feature>
<feature type="transmembrane region" description="Helical" evidence="6">
    <location>
        <begin position="175"/>
        <end position="195"/>
    </location>
</feature>
<dbReference type="EMBL" id="LBVV01000018">
    <property type="protein sequence ID" value="KKQ93551.1"/>
    <property type="molecule type" value="Genomic_DNA"/>
</dbReference>
<dbReference type="PANTHER" id="PTHR42709:SF6">
    <property type="entry name" value="UNDECAPRENYL PHOSPHATE TRANSPORTER A"/>
    <property type="match status" value="1"/>
</dbReference>
<evidence type="ECO:0000256" key="6">
    <source>
        <dbReference type="SAM" id="Phobius"/>
    </source>
</evidence>
<keyword evidence="4 6" id="KW-1133">Transmembrane helix</keyword>
<dbReference type="AlphaFoldDB" id="A0A0G0PW36"/>
<dbReference type="Proteomes" id="UP000034207">
    <property type="component" value="Unassembled WGS sequence"/>
</dbReference>
<evidence type="ECO:0000313" key="8">
    <source>
        <dbReference type="EMBL" id="KKQ93551.1"/>
    </source>
</evidence>
<evidence type="ECO:0000256" key="5">
    <source>
        <dbReference type="ARBA" id="ARBA00023136"/>
    </source>
</evidence>
<comment type="caution">
    <text evidence="8">The sequence shown here is derived from an EMBL/GenBank/DDBJ whole genome shotgun (WGS) entry which is preliminary data.</text>
</comment>
<protein>
    <recommendedName>
        <fullName evidence="7">VTT domain-containing protein</fullName>
    </recommendedName>
</protein>
<evidence type="ECO:0000256" key="4">
    <source>
        <dbReference type="ARBA" id="ARBA00022989"/>
    </source>
</evidence>
<comment type="subcellular location">
    <subcellularLocation>
        <location evidence="1">Cell membrane</location>
        <topology evidence="1">Multi-pass membrane protein</topology>
    </subcellularLocation>
</comment>